<organism evidence="1 2">
    <name type="scientific">Stutzerimonas stutzeri</name>
    <name type="common">Pseudomonas stutzeri</name>
    <dbReference type="NCBI Taxonomy" id="316"/>
    <lineage>
        <taxon>Bacteria</taxon>
        <taxon>Pseudomonadati</taxon>
        <taxon>Pseudomonadota</taxon>
        <taxon>Gammaproteobacteria</taxon>
        <taxon>Pseudomonadales</taxon>
        <taxon>Pseudomonadaceae</taxon>
        <taxon>Stutzerimonas</taxon>
    </lineage>
</organism>
<comment type="caution">
    <text evidence="1">The sequence shown here is derived from an EMBL/GenBank/DDBJ whole genome shotgun (WGS) entry which is preliminary data.</text>
</comment>
<accession>A0A2N8RJZ5</accession>
<dbReference type="Proteomes" id="UP000236003">
    <property type="component" value="Unassembled WGS sequence"/>
</dbReference>
<evidence type="ECO:0000313" key="2">
    <source>
        <dbReference type="Proteomes" id="UP000236003"/>
    </source>
</evidence>
<protein>
    <submittedName>
        <fullName evidence="1">Uncharacterized protein</fullName>
    </submittedName>
</protein>
<dbReference type="AlphaFoldDB" id="A0A2N8RJZ5"/>
<dbReference type="EMBL" id="POUM01000001">
    <property type="protein sequence ID" value="PNF61425.1"/>
    <property type="molecule type" value="Genomic_DNA"/>
</dbReference>
<name>A0A2N8RJZ5_STUST</name>
<evidence type="ECO:0000313" key="1">
    <source>
        <dbReference type="EMBL" id="PNF61425.1"/>
    </source>
</evidence>
<sequence length="81" mass="8854">MWEARLGTKLLLLPGRTPFAARARLLRAGMHICLCGRPALGAKLLLAQARTPFAAWARLLHSGVHGLLSWEARPRGEAFIA</sequence>
<gene>
    <name evidence="1" type="ORF">CXK99_01460</name>
</gene>
<proteinExistence type="predicted"/>
<reference evidence="1 2" key="1">
    <citation type="submission" date="2018-01" db="EMBL/GenBank/DDBJ databases">
        <title>Denitrification phenotypes of diverse strains of Pseudomonas stutzeri.</title>
        <authorList>
            <person name="Milligan D.A."/>
            <person name="Bergaust L."/>
            <person name="Bakken L.R."/>
            <person name="Frostegard A."/>
        </authorList>
    </citation>
    <scope>NUCLEOTIDE SEQUENCE [LARGE SCALE GENOMIC DNA]</scope>
    <source>
        <strain evidence="1 2">CCUG 44592</strain>
    </source>
</reference>